<organism evidence="1">
    <name type="scientific">Arundo donax</name>
    <name type="common">Giant reed</name>
    <name type="synonym">Donax arundinaceus</name>
    <dbReference type="NCBI Taxonomy" id="35708"/>
    <lineage>
        <taxon>Eukaryota</taxon>
        <taxon>Viridiplantae</taxon>
        <taxon>Streptophyta</taxon>
        <taxon>Embryophyta</taxon>
        <taxon>Tracheophyta</taxon>
        <taxon>Spermatophyta</taxon>
        <taxon>Magnoliopsida</taxon>
        <taxon>Liliopsida</taxon>
        <taxon>Poales</taxon>
        <taxon>Poaceae</taxon>
        <taxon>PACMAD clade</taxon>
        <taxon>Arundinoideae</taxon>
        <taxon>Arundineae</taxon>
        <taxon>Arundo</taxon>
    </lineage>
</organism>
<dbReference type="EMBL" id="GBRH01236568">
    <property type="protein sequence ID" value="JAD61327.1"/>
    <property type="molecule type" value="Transcribed_RNA"/>
</dbReference>
<sequence>MEDGEIPMEMYNLLSLIVIEIKGLCGEKYAMCYFPKKPHFGNTYLRKARLQEAHPS</sequence>
<dbReference type="AlphaFoldDB" id="A0A0A9BPX6"/>
<evidence type="ECO:0000313" key="1">
    <source>
        <dbReference type="EMBL" id="JAD61327.1"/>
    </source>
</evidence>
<reference evidence="1" key="2">
    <citation type="journal article" date="2015" name="Data Brief">
        <title>Shoot transcriptome of the giant reed, Arundo donax.</title>
        <authorList>
            <person name="Barrero R.A."/>
            <person name="Guerrero F.D."/>
            <person name="Moolhuijzen P."/>
            <person name="Goolsby J.A."/>
            <person name="Tidwell J."/>
            <person name="Bellgard S.E."/>
            <person name="Bellgard M.I."/>
        </authorList>
    </citation>
    <scope>NUCLEOTIDE SEQUENCE</scope>
    <source>
        <tissue evidence="1">Shoot tissue taken approximately 20 cm above the soil surface</tissue>
    </source>
</reference>
<accession>A0A0A9BPX6</accession>
<name>A0A0A9BPX6_ARUDO</name>
<reference evidence="1" key="1">
    <citation type="submission" date="2014-09" db="EMBL/GenBank/DDBJ databases">
        <authorList>
            <person name="Magalhaes I.L.F."/>
            <person name="Oliveira U."/>
            <person name="Santos F.R."/>
            <person name="Vidigal T.H.D.A."/>
            <person name="Brescovit A.D."/>
            <person name="Santos A.J."/>
        </authorList>
    </citation>
    <scope>NUCLEOTIDE SEQUENCE</scope>
    <source>
        <tissue evidence="1">Shoot tissue taken approximately 20 cm above the soil surface</tissue>
    </source>
</reference>
<protein>
    <submittedName>
        <fullName evidence="1">Uncharacterized protein</fullName>
    </submittedName>
</protein>
<proteinExistence type="predicted"/>